<reference evidence="1" key="1">
    <citation type="journal article" date="2015" name="Nature">
        <title>Complex archaea that bridge the gap between prokaryotes and eukaryotes.</title>
        <authorList>
            <person name="Spang A."/>
            <person name="Saw J.H."/>
            <person name="Jorgensen S.L."/>
            <person name="Zaremba-Niedzwiedzka K."/>
            <person name="Martijn J."/>
            <person name="Lind A.E."/>
            <person name="van Eijk R."/>
            <person name="Schleper C."/>
            <person name="Guy L."/>
            <person name="Ettema T.J."/>
        </authorList>
    </citation>
    <scope>NUCLEOTIDE SEQUENCE</scope>
</reference>
<accession>A0A0F9RTR7</accession>
<gene>
    <name evidence="1" type="ORF">LCGC14_0538330</name>
</gene>
<evidence type="ECO:0000313" key="1">
    <source>
        <dbReference type="EMBL" id="KKN59835.1"/>
    </source>
</evidence>
<proteinExistence type="predicted"/>
<dbReference type="EMBL" id="LAZR01000714">
    <property type="protein sequence ID" value="KKN59835.1"/>
    <property type="molecule type" value="Genomic_DNA"/>
</dbReference>
<sequence length="873" mass="97983">MVTVQKARSQISIQRAAVESQRQQIQQRTRQPTLTAAEVRQQTRSSLAQRQLQSQQLSSLRKEALQTLVPIEAELTKAETQIRSVESQLTKQRQAQSDFEQAKKLFRKGIVDPGASQQIKKFIREFEAGREIAVTKQITEAVVGLERRGLEPIFINGELRGVEDFLRQQSRTLEQLEPVVINGKLVGFQDIAQQLSRQLREPIAVEVAPIERITFGQPEKFAESFRQATNLSSFTLAIPIGRENGKVRVQDFNFRFENGQLVRSKQTGSALLTEAQFLAADKRRREKNPEFTFGSTLPVIPPGVVRPGETNIEALVRNIKESSPQLRFIKNEALRNLARAIITPTGIPVILGTERFLVSELKRILSDPRGAFKFRPDQAEPLAELIKEVAEGFVLGAGVGKGVTLLRGAATRIIPKALQGSSKFDNVLKIAGTLGVITLTAAQAVSIKNTFEKEGEEAAILQTVGLLSFGSGFTKTGLKSLPQAEKEFKQITDLLKKVVPPGRRGEIVIGRKRRKGDVGLLTQLGDNEIEQGRAVVLAIERRLINAKNPKEQAKILAELKKRLKTKQAQQNFERFVLDLINKDVIKIPKVEVAPGITVRGLPARKGISVITPLRLKPGRAKEIARVKRNQARNTRRVQRSKLTLGQRFRLAQGTASVTTIASAQTLGVSTKLTSKQRTKQIQKTKQVQKAQQRLRQRLLQKTRQTSKLALRQLLKTSFRSRLTRVRPIVFKPFAPLIPLPKRRVKKKKLKTIPFNIKGESFNVLVRKKGKFVKIFSSLPENRAKRRLLNVLDKTLAASGRIVPSDVAPIKKDIKKLNIPAASFRRPVPKSPLRKKNTFTIVERRSKRLNTRTEIKAIQQAKKLKRIPMNLKVK</sequence>
<dbReference type="AlphaFoldDB" id="A0A0F9RTR7"/>
<name>A0A0F9RTR7_9ZZZZ</name>
<organism evidence="1">
    <name type="scientific">marine sediment metagenome</name>
    <dbReference type="NCBI Taxonomy" id="412755"/>
    <lineage>
        <taxon>unclassified sequences</taxon>
        <taxon>metagenomes</taxon>
        <taxon>ecological metagenomes</taxon>
    </lineage>
</organism>
<comment type="caution">
    <text evidence="1">The sequence shown here is derived from an EMBL/GenBank/DDBJ whole genome shotgun (WGS) entry which is preliminary data.</text>
</comment>
<protein>
    <submittedName>
        <fullName evidence="1">Uncharacterized protein</fullName>
    </submittedName>
</protein>